<gene>
    <name evidence="1" type="ORF">GCM10020367_69640</name>
</gene>
<accession>A0ABP6SNZ4</accession>
<organism evidence="1 2">
    <name type="scientific">Streptomyces sannanensis</name>
    <dbReference type="NCBI Taxonomy" id="285536"/>
    <lineage>
        <taxon>Bacteria</taxon>
        <taxon>Bacillati</taxon>
        <taxon>Actinomycetota</taxon>
        <taxon>Actinomycetes</taxon>
        <taxon>Kitasatosporales</taxon>
        <taxon>Streptomycetaceae</taxon>
        <taxon>Streptomyces</taxon>
    </lineage>
</organism>
<name>A0ABP6SNZ4_9ACTN</name>
<evidence type="ECO:0000313" key="1">
    <source>
        <dbReference type="EMBL" id="GAA3380821.1"/>
    </source>
</evidence>
<reference evidence="2" key="1">
    <citation type="journal article" date="2019" name="Int. J. Syst. Evol. Microbiol.">
        <title>The Global Catalogue of Microorganisms (GCM) 10K type strain sequencing project: providing services to taxonomists for standard genome sequencing and annotation.</title>
        <authorList>
            <consortium name="The Broad Institute Genomics Platform"/>
            <consortium name="The Broad Institute Genome Sequencing Center for Infectious Disease"/>
            <person name="Wu L."/>
            <person name="Ma J."/>
        </authorList>
    </citation>
    <scope>NUCLEOTIDE SEQUENCE [LARGE SCALE GENOMIC DNA]</scope>
    <source>
        <strain evidence="2">JCM 9651</strain>
    </source>
</reference>
<dbReference type="Proteomes" id="UP001499990">
    <property type="component" value="Unassembled WGS sequence"/>
</dbReference>
<evidence type="ECO:0008006" key="3">
    <source>
        <dbReference type="Google" id="ProtNLM"/>
    </source>
</evidence>
<dbReference type="RefSeq" id="WP_345045370.1">
    <property type="nucleotide sequence ID" value="NZ_BAAAYL010000002.1"/>
</dbReference>
<sequence>MRIMLDNNIWSYLGDERAGKQFRALTHSLGHRVVTAPSVLLEVLQHPRSDMRAAIVEAITTATDERLRSEADREGAEVVSEVQRLHPEWLRAVPDTGREATWRTYWTKRVWREAVEQHERFRDTEPARRTARTVQFLVDNQKEQQEVWREAKFNLRDLSLITMSPSEETTAEQQAGWAPGEKIAAWRPYNQEVYWRAFWTGRRAVLTHEDTTYADWVGARVDLHAMCASREAFNRFWLYEVEATHMPRNWLRWAADTVQADMKITNGNPIDVQHAAYLPDCEVFLTADKNFARVLDRVAEQAPVPVGRAHRVAPAAHGGIVEAIEATLHAL</sequence>
<comment type="caution">
    <text evidence="1">The sequence shown here is derived from an EMBL/GenBank/DDBJ whole genome shotgun (WGS) entry which is preliminary data.</text>
</comment>
<evidence type="ECO:0000313" key="2">
    <source>
        <dbReference type="Proteomes" id="UP001499990"/>
    </source>
</evidence>
<protein>
    <recommendedName>
        <fullName evidence="3">DUF4935 domain-containing protein</fullName>
    </recommendedName>
</protein>
<keyword evidence="2" id="KW-1185">Reference proteome</keyword>
<proteinExistence type="predicted"/>
<dbReference type="EMBL" id="BAAAYL010000002">
    <property type="protein sequence ID" value="GAA3380821.1"/>
    <property type="molecule type" value="Genomic_DNA"/>
</dbReference>